<reference evidence="1" key="1">
    <citation type="submission" date="2023-06" db="EMBL/GenBank/DDBJ databases">
        <title>Phylogenetic Diversity of Rhizobium strains.</title>
        <authorList>
            <person name="Moura F.T."/>
            <person name="Helene L.C.F."/>
            <person name="Hungria M."/>
        </authorList>
    </citation>
    <scope>NUCLEOTIDE SEQUENCE</scope>
    <source>
        <strain evidence="1">CCGE524</strain>
    </source>
</reference>
<evidence type="ECO:0000313" key="2">
    <source>
        <dbReference type="Proteomes" id="UP001172630"/>
    </source>
</evidence>
<gene>
    <name evidence="1" type="ORF">PY650_28280</name>
</gene>
<dbReference type="EMBL" id="JARFYN010000051">
    <property type="protein sequence ID" value="MDL2409462.1"/>
    <property type="molecule type" value="Genomic_DNA"/>
</dbReference>
<dbReference type="RefSeq" id="WP_285882999.1">
    <property type="nucleotide sequence ID" value="NZ_JARFYN010000051.1"/>
</dbReference>
<name>A0ABT7KLM0_9HYPH</name>
<protein>
    <submittedName>
        <fullName evidence="1">Histidine phosphatase family protein</fullName>
    </submittedName>
</protein>
<dbReference type="Gene3D" id="3.40.50.1240">
    <property type="entry name" value="Phosphoglycerate mutase-like"/>
    <property type="match status" value="1"/>
</dbReference>
<evidence type="ECO:0000313" key="1">
    <source>
        <dbReference type="EMBL" id="MDL2409462.1"/>
    </source>
</evidence>
<organism evidence="1 2">
    <name type="scientific">Rhizobium calliandrae</name>
    <dbReference type="NCBI Taxonomy" id="1312182"/>
    <lineage>
        <taxon>Bacteria</taxon>
        <taxon>Pseudomonadati</taxon>
        <taxon>Pseudomonadota</taxon>
        <taxon>Alphaproteobacteria</taxon>
        <taxon>Hyphomicrobiales</taxon>
        <taxon>Rhizobiaceae</taxon>
        <taxon>Rhizobium/Agrobacterium group</taxon>
        <taxon>Rhizobium</taxon>
    </lineage>
</organism>
<proteinExistence type="predicted"/>
<dbReference type="SUPFAM" id="SSF53254">
    <property type="entry name" value="Phosphoglycerate mutase-like"/>
    <property type="match status" value="1"/>
</dbReference>
<dbReference type="InterPro" id="IPR029033">
    <property type="entry name" value="His_PPase_superfam"/>
</dbReference>
<comment type="caution">
    <text evidence="1">The sequence shown here is derived from an EMBL/GenBank/DDBJ whole genome shotgun (WGS) entry which is preliminary data.</text>
</comment>
<sequence>MTRKIMVIRHAEKPDPAHGVLGVDETGREDAEDLSVAGWQRAGALARFFVPIDQRPADAVIETPASIFASKAIDASKSLRPQHTVAPTAALLNGTDTRFSEGHEDELVKAVLDGAGAVLISWHHEAIPKIVTLLGYATAPQKWDKTRFDVV</sequence>
<dbReference type="Proteomes" id="UP001172630">
    <property type="component" value="Unassembled WGS sequence"/>
</dbReference>
<accession>A0ABT7KLM0</accession>
<keyword evidence="2" id="KW-1185">Reference proteome</keyword>